<accession>A0ABV7G436</accession>
<organism evidence="1 2">
    <name type="scientific">Teichococcus globiformis</name>
    <dbReference type="NCBI Taxonomy" id="2307229"/>
    <lineage>
        <taxon>Bacteria</taxon>
        <taxon>Pseudomonadati</taxon>
        <taxon>Pseudomonadota</taxon>
        <taxon>Alphaproteobacteria</taxon>
        <taxon>Acetobacterales</taxon>
        <taxon>Roseomonadaceae</taxon>
        <taxon>Roseomonas</taxon>
    </lineage>
</organism>
<dbReference type="RefSeq" id="WP_379597732.1">
    <property type="nucleotide sequence ID" value="NZ_JBHRTN010000018.1"/>
</dbReference>
<sequence length="224" mass="23362">MSAASTSSLSSLRAELARLERPVLRQEARPLPVCAGIELPGGGLARGALHEVLAAAPGCGAAFCATLLGQAGGTVLWIHAQRAPHIPWPPGLARCGLPPERLVLVEAPSPTEGLWAMEEALRCRAVAGVVLAIGPLRADLTATRRLHLAAETGGGIGLLLEEGAGGGRRPSAATTRWFVSPRGDLSEVSNNPRWSLELLRARGGRPTGPWPVLLRNGALFLEEG</sequence>
<evidence type="ECO:0000313" key="2">
    <source>
        <dbReference type="Proteomes" id="UP001595593"/>
    </source>
</evidence>
<reference evidence="2" key="1">
    <citation type="journal article" date="2019" name="Int. J. Syst. Evol. Microbiol.">
        <title>The Global Catalogue of Microorganisms (GCM) 10K type strain sequencing project: providing services to taxonomists for standard genome sequencing and annotation.</title>
        <authorList>
            <consortium name="The Broad Institute Genomics Platform"/>
            <consortium name="The Broad Institute Genome Sequencing Center for Infectious Disease"/>
            <person name="Wu L."/>
            <person name="Ma J."/>
        </authorList>
    </citation>
    <scope>NUCLEOTIDE SEQUENCE [LARGE SCALE GENOMIC DNA]</scope>
    <source>
        <strain evidence="2">KCTC 52094</strain>
    </source>
</reference>
<dbReference type="Proteomes" id="UP001595593">
    <property type="component" value="Unassembled WGS sequence"/>
</dbReference>
<keyword evidence="2" id="KW-1185">Reference proteome</keyword>
<proteinExistence type="predicted"/>
<evidence type="ECO:0000313" key="1">
    <source>
        <dbReference type="EMBL" id="MFC3126421.1"/>
    </source>
</evidence>
<dbReference type="SUPFAM" id="SSF52540">
    <property type="entry name" value="P-loop containing nucleoside triphosphate hydrolases"/>
    <property type="match status" value="1"/>
</dbReference>
<protein>
    <submittedName>
        <fullName evidence="1">ImuA family protein</fullName>
    </submittedName>
</protein>
<gene>
    <name evidence="1" type="ORF">ACFOD4_15255</name>
</gene>
<name>A0ABV7G436_9PROT</name>
<dbReference type="EMBL" id="JBHRTN010000018">
    <property type="protein sequence ID" value="MFC3126421.1"/>
    <property type="molecule type" value="Genomic_DNA"/>
</dbReference>
<dbReference type="Gene3D" id="3.40.50.300">
    <property type="entry name" value="P-loop containing nucleotide triphosphate hydrolases"/>
    <property type="match status" value="1"/>
</dbReference>
<comment type="caution">
    <text evidence="1">The sequence shown here is derived from an EMBL/GenBank/DDBJ whole genome shotgun (WGS) entry which is preliminary data.</text>
</comment>
<dbReference type="InterPro" id="IPR027417">
    <property type="entry name" value="P-loop_NTPase"/>
</dbReference>